<gene>
    <name evidence="11" type="ORF">TSOC_014525</name>
</gene>
<keyword evidence="6" id="KW-0238">DNA-binding</keyword>
<evidence type="ECO:0000256" key="5">
    <source>
        <dbReference type="ARBA" id="ARBA00022840"/>
    </source>
</evidence>
<evidence type="ECO:0000256" key="7">
    <source>
        <dbReference type="ARBA" id="ARBA00023204"/>
    </source>
</evidence>
<keyword evidence="3" id="KW-0378">Hydrolase</keyword>
<keyword evidence="5" id="KW-0067">ATP-binding</keyword>
<dbReference type="OrthoDB" id="432234at2759"/>
<dbReference type="InterPro" id="IPR027417">
    <property type="entry name" value="P-loop_NTPase"/>
</dbReference>
<dbReference type="EMBL" id="PGGS01002315">
    <property type="protein sequence ID" value="PNG99691.1"/>
    <property type="molecule type" value="Genomic_DNA"/>
</dbReference>
<name>A0A2J7ZHE8_9CHLO</name>
<evidence type="ECO:0000259" key="10">
    <source>
        <dbReference type="Pfam" id="PF21530"/>
    </source>
</evidence>
<comment type="caution">
    <text evidence="11">The sequence shown here is derived from an EMBL/GenBank/DDBJ whole genome shotgun (WGS) entry which is preliminary data.</text>
</comment>
<keyword evidence="12" id="KW-1185">Reference proteome</keyword>
<reference evidence="11 12" key="1">
    <citation type="journal article" date="2017" name="Mol. Biol. Evol.">
        <title>The 4-celled Tetrabaena socialis nuclear genome reveals the essential components for genetic control of cell number at the origin of multicellularity in the volvocine lineage.</title>
        <authorList>
            <person name="Featherston J."/>
            <person name="Arakaki Y."/>
            <person name="Hanschen E.R."/>
            <person name="Ferris P.J."/>
            <person name="Michod R.E."/>
            <person name="Olson B.J.S.C."/>
            <person name="Nozaki H."/>
            <person name="Durand P.M."/>
        </authorList>
    </citation>
    <scope>NUCLEOTIDE SEQUENCE [LARGE SCALE GENOMIC DNA]</scope>
    <source>
        <strain evidence="11 12">NIES-571</strain>
    </source>
</reference>
<evidence type="ECO:0000256" key="3">
    <source>
        <dbReference type="ARBA" id="ARBA00022801"/>
    </source>
</evidence>
<evidence type="ECO:0000256" key="1">
    <source>
        <dbReference type="ARBA" id="ARBA00022741"/>
    </source>
</evidence>
<dbReference type="PANTHER" id="PTHR47642:SF5">
    <property type="entry name" value="ATP-DEPENDENT DNA HELICASE"/>
    <property type="match status" value="1"/>
</dbReference>
<keyword evidence="1" id="KW-0547">Nucleotide-binding</keyword>
<evidence type="ECO:0000256" key="2">
    <source>
        <dbReference type="ARBA" id="ARBA00022763"/>
    </source>
</evidence>
<dbReference type="Pfam" id="PF21530">
    <property type="entry name" value="Pif1_2B_dom"/>
    <property type="match status" value="1"/>
</dbReference>
<feature type="non-terminal residue" evidence="11">
    <location>
        <position position="345"/>
    </location>
</feature>
<keyword evidence="8" id="KW-0413">Isomerase</keyword>
<dbReference type="InterPro" id="IPR051055">
    <property type="entry name" value="PIF1_helicase"/>
</dbReference>
<dbReference type="InterPro" id="IPR049163">
    <property type="entry name" value="Pif1-like_2B_dom"/>
</dbReference>
<evidence type="ECO:0000256" key="9">
    <source>
        <dbReference type="SAM" id="MobiDB-lite"/>
    </source>
</evidence>
<dbReference type="AlphaFoldDB" id="A0A2J7ZHE8"/>
<feature type="compositionally biased region" description="Basic and acidic residues" evidence="9">
    <location>
        <begin position="50"/>
        <end position="64"/>
    </location>
</feature>
<evidence type="ECO:0000256" key="6">
    <source>
        <dbReference type="ARBA" id="ARBA00023125"/>
    </source>
</evidence>
<keyword evidence="2" id="KW-0227">DNA damage</keyword>
<evidence type="ECO:0000256" key="8">
    <source>
        <dbReference type="ARBA" id="ARBA00023235"/>
    </source>
</evidence>
<evidence type="ECO:0000313" key="12">
    <source>
        <dbReference type="Proteomes" id="UP000236333"/>
    </source>
</evidence>
<protein>
    <submittedName>
        <fullName evidence="11">ATP-dependent DNA helicase PIF1</fullName>
    </submittedName>
</protein>
<evidence type="ECO:0000313" key="11">
    <source>
        <dbReference type="EMBL" id="PNG99691.1"/>
    </source>
</evidence>
<sequence length="345" mass="37944">MTLRKDLNPACLITTQEETVELMAGFDKPFGGLQLVISGDFFQLAPIKKEQGDHKPKDHPERQSLPRVDPVPEQRAFPNRGFMFQAPAFAYGGFLSVELTQVFRQEERDFVELLKAVRCGTDSESATAVDRLRTLASRQLDDSDGIKPTRLFSTNEWVQEVNERELAELPDTEHQFAAADDVFVTHNPPAFIYEPLRPERLLSDTQFLQLMQLLKENPNRTVQGVDMLQGPGLARAEALYKGWRGKAEQHLKEVAHGGGGLLKNCQAGKVPASSPPCSPACLVVCAALQVGAQVMLVRNVDADEGLVNGSRGVVVGFRGVDSSTRKHCMAMAAALEEAGAEEMME</sequence>
<feature type="region of interest" description="Disordered" evidence="9">
    <location>
        <begin position="50"/>
        <end position="69"/>
    </location>
</feature>
<keyword evidence="7" id="KW-0234">DNA repair</keyword>
<keyword evidence="4 11" id="KW-0347">Helicase</keyword>
<feature type="domain" description="DNA helicase Pif1-like 2B" evidence="10">
    <location>
        <begin position="288"/>
        <end position="317"/>
    </location>
</feature>
<dbReference type="PANTHER" id="PTHR47642">
    <property type="entry name" value="ATP-DEPENDENT DNA HELICASE"/>
    <property type="match status" value="1"/>
</dbReference>
<dbReference type="SUPFAM" id="SSF52540">
    <property type="entry name" value="P-loop containing nucleoside triphosphate hydrolases"/>
    <property type="match status" value="1"/>
</dbReference>
<accession>A0A2J7ZHE8</accession>
<dbReference type="GO" id="GO:0004386">
    <property type="term" value="F:helicase activity"/>
    <property type="evidence" value="ECO:0007669"/>
    <property type="project" value="UniProtKB-KW"/>
</dbReference>
<proteinExistence type="predicted"/>
<dbReference type="Proteomes" id="UP000236333">
    <property type="component" value="Unassembled WGS sequence"/>
</dbReference>
<evidence type="ECO:0000256" key="4">
    <source>
        <dbReference type="ARBA" id="ARBA00022806"/>
    </source>
</evidence>
<organism evidence="11 12">
    <name type="scientific">Tetrabaena socialis</name>
    <dbReference type="NCBI Taxonomy" id="47790"/>
    <lineage>
        <taxon>Eukaryota</taxon>
        <taxon>Viridiplantae</taxon>
        <taxon>Chlorophyta</taxon>
        <taxon>core chlorophytes</taxon>
        <taxon>Chlorophyceae</taxon>
        <taxon>CS clade</taxon>
        <taxon>Chlamydomonadales</taxon>
        <taxon>Tetrabaenaceae</taxon>
        <taxon>Tetrabaena</taxon>
    </lineage>
</organism>